<protein>
    <submittedName>
        <fullName evidence="2">Uncharacterized protein</fullName>
    </submittedName>
</protein>
<sequence length="247" mass="27273">PQGSRGGDGGLDDSIPCTVDRTDDEVDYGDGEGSPAGRLDPNRPVPRITTSKQNKDMAEFQNRSKPSTMEKNFSAKNTKTESEGGTEEDTNEDDAPEPDGQESHGLTSSTKYLQAQTGGGVASDRPRRSKTRQIARPFGAARVRRSCERARMAPPPVRVIPPASSPVRGERGVRVRNTYVSTYRYTKTIRSVTKTPALTRTFPKLDYDTKPKHESKAREIGRAEETEMMGDGVEDRRTIELDVKTTR</sequence>
<dbReference type="AlphaFoldDB" id="K0SPN5"/>
<organism evidence="2 3">
    <name type="scientific">Thalassiosira oceanica</name>
    <name type="common">Marine diatom</name>
    <dbReference type="NCBI Taxonomy" id="159749"/>
    <lineage>
        <taxon>Eukaryota</taxon>
        <taxon>Sar</taxon>
        <taxon>Stramenopiles</taxon>
        <taxon>Ochrophyta</taxon>
        <taxon>Bacillariophyta</taxon>
        <taxon>Coscinodiscophyceae</taxon>
        <taxon>Thalassiosirophycidae</taxon>
        <taxon>Thalassiosirales</taxon>
        <taxon>Thalassiosiraceae</taxon>
        <taxon>Thalassiosira</taxon>
    </lineage>
</organism>
<comment type="caution">
    <text evidence="2">The sequence shown here is derived from an EMBL/GenBank/DDBJ whole genome shotgun (WGS) entry which is preliminary data.</text>
</comment>
<keyword evidence="3" id="KW-1185">Reference proteome</keyword>
<proteinExistence type="predicted"/>
<feature type="compositionally biased region" description="Acidic residues" evidence="1">
    <location>
        <begin position="84"/>
        <end position="100"/>
    </location>
</feature>
<name>K0SPN5_THAOC</name>
<evidence type="ECO:0000256" key="1">
    <source>
        <dbReference type="SAM" id="MobiDB-lite"/>
    </source>
</evidence>
<feature type="compositionally biased region" description="Basic and acidic residues" evidence="1">
    <location>
        <begin position="208"/>
        <end position="225"/>
    </location>
</feature>
<dbReference type="Proteomes" id="UP000266841">
    <property type="component" value="Unassembled WGS sequence"/>
</dbReference>
<feature type="region of interest" description="Disordered" evidence="1">
    <location>
        <begin position="208"/>
        <end position="247"/>
    </location>
</feature>
<dbReference type="EMBL" id="AGNL01021183">
    <property type="protein sequence ID" value="EJK60372.1"/>
    <property type="molecule type" value="Genomic_DNA"/>
</dbReference>
<reference evidence="2 3" key="1">
    <citation type="journal article" date="2012" name="Genome Biol.">
        <title>Genome and low-iron response of an oceanic diatom adapted to chronic iron limitation.</title>
        <authorList>
            <person name="Lommer M."/>
            <person name="Specht M."/>
            <person name="Roy A.S."/>
            <person name="Kraemer L."/>
            <person name="Andreson R."/>
            <person name="Gutowska M.A."/>
            <person name="Wolf J."/>
            <person name="Bergner S.V."/>
            <person name="Schilhabel M.B."/>
            <person name="Klostermeier U.C."/>
            <person name="Beiko R.G."/>
            <person name="Rosenstiel P."/>
            <person name="Hippler M."/>
            <person name="Laroche J."/>
        </authorList>
    </citation>
    <scope>NUCLEOTIDE SEQUENCE [LARGE SCALE GENOMIC DNA]</scope>
    <source>
        <strain evidence="2 3">CCMP1005</strain>
    </source>
</reference>
<feature type="non-terminal residue" evidence="2">
    <location>
        <position position="1"/>
    </location>
</feature>
<feature type="region of interest" description="Disordered" evidence="1">
    <location>
        <begin position="1"/>
        <end position="170"/>
    </location>
</feature>
<feature type="compositionally biased region" description="Basic and acidic residues" evidence="1">
    <location>
        <begin position="233"/>
        <end position="247"/>
    </location>
</feature>
<accession>K0SPN5</accession>
<gene>
    <name evidence="2" type="ORF">THAOC_19289</name>
</gene>
<feature type="compositionally biased region" description="Polar residues" evidence="1">
    <location>
        <begin position="104"/>
        <end position="116"/>
    </location>
</feature>
<feature type="compositionally biased region" description="Polar residues" evidence="1">
    <location>
        <begin position="61"/>
        <end position="75"/>
    </location>
</feature>
<evidence type="ECO:0000313" key="2">
    <source>
        <dbReference type="EMBL" id="EJK60372.1"/>
    </source>
</evidence>
<evidence type="ECO:0000313" key="3">
    <source>
        <dbReference type="Proteomes" id="UP000266841"/>
    </source>
</evidence>